<dbReference type="InterPro" id="IPR050500">
    <property type="entry name" value="Phos_Acetyltrans/Butyryltrans"/>
</dbReference>
<sequence>MITSLAQLIDRAKVNPGVIAVAAAEDPVVLSAAKEAADEGIASFILFGDKNKIEAISEEIGFHEKLSVVDCSSKIESIEKAVRAVSLKEAEILMKGNVKTGELLSVFLKDDYGLKTGRTMNLVTIFETKRYHKLLLVTDAGMVIAPDLGQKGDLIVNSASVAKVLEIDKPKVAVIAAIEVVNQKMSATLDAAVLSQ</sequence>
<feature type="domain" description="Phosphate acetyl/butaryl transferase" evidence="3">
    <location>
        <begin position="78"/>
        <end position="192"/>
    </location>
</feature>
<dbReference type="PANTHER" id="PTHR43356">
    <property type="entry name" value="PHOSPHATE ACETYLTRANSFERASE"/>
    <property type="match status" value="1"/>
</dbReference>
<evidence type="ECO:0000313" key="5">
    <source>
        <dbReference type="Proteomes" id="UP000054092"/>
    </source>
</evidence>
<protein>
    <submittedName>
        <fullName evidence="4">Phosphotransacetylase</fullName>
    </submittedName>
</protein>
<dbReference type="EMBL" id="LGGP01000293">
    <property type="protein sequence ID" value="KUK79135.1"/>
    <property type="molecule type" value="Genomic_DNA"/>
</dbReference>
<evidence type="ECO:0000259" key="3">
    <source>
        <dbReference type="Pfam" id="PF01515"/>
    </source>
</evidence>
<proteinExistence type="predicted"/>
<evidence type="ECO:0000256" key="1">
    <source>
        <dbReference type="ARBA" id="ARBA00022679"/>
    </source>
</evidence>
<dbReference type="Pfam" id="PF01515">
    <property type="entry name" value="PTA_PTB"/>
    <property type="match status" value="2"/>
</dbReference>
<keyword evidence="1" id="KW-0808">Transferase</keyword>
<dbReference type="Proteomes" id="UP000054092">
    <property type="component" value="Unassembled WGS sequence"/>
</dbReference>
<organism evidence="4 5">
    <name type="scientific">Mesotoga prima</name>
    <dbReference type="NCBI Taxonomy" id="1184387"/>
    <lineage>
        <taxon>Bacteria</taxon>
        <taxon>Thermotogati</taxon>
        <taxon>Thermotogota</taxon>
        <taxon>Thermotogae</taxon>
        <taxon>Kosmotogales</taxon>
        <taxon>Kosmotogaceae</taxon>
        <taxon>Mesotoga</taxon>
    </lineage>
</organism>
<dbReference type="PATRIC" id="fig|1184387.3.peg.1958"/>
<dbReference type="Gene3D" id="3.40.718.10">
    <property type="entry name" value="Isopropylmalate Dehydrogenase"/>
    <property type="match status" value="1"/>
</dbReference>
<dbReference type="InterPro" id="IPR002505">
    <property type="entry name" value="PTA_PTB"/>
</dbReference>
<evidence type="ECO:0000313" key="4">
    <source>
        <dbReference type="EMBL" id="KUK79135.1"/>
    </source>
</evidence>
<keyword evidence="2" id="KW-0012">Acyltransferase</keyword>
<accession>A0A124FXU3</accession>
<gene>
    <name evidence="4" type="ORF">XD94_1477</name>
</gene>
<comment type="caution">
    <text evidence="4">The sequence shown here is derived from an EMBL/GenBank/DDBJ whole genome shotgun (WGS) entry which is preliminary data.</text>
</comment>
<dbReference type="GO" id="GO:0016746">
    <property type="term" value="F:acyltransferase activity"/>
    <property type="evidence" value="ECO:0007669"/>
    <property type="project" value="UniProtKB-KW"/>
</dbReference>
<reference evidence="5" key="1">
    <citation type="journal article" date="2015" name="MBio">
        <title>Genome-Resolved Metagenomic Analysis Reveals Roles for Candidate Phyla and Other Microbial Community Members in Biogeochemical Transformations in Oil Reservoirs.</title>
        <authorList>
            <person name="Hu P."/>
            <person name="Tom L."/>
            <person name="Singh A."/>
            <person name="Thomas B.C."/>
            <person name="Baker B.J."/>
            <person name="Piceno Y.M."/>
            <person name="Andersen G.L."/>
            <person name="Banfield J.F."/>
        </authorList>
    </citation>
    <scope>NUCLEOTIDE SEQUENCE [LARGE SCALE GENOMIC DNA]</scope>
</reference>
<dbReference type="SUPFAM" id="SSF53659">
    <property type="entry name" value="Isocitrate/Isopropylmalate dehydrogenase-like"/>
    <property type="match status" value="1"/>
</dbReference>
<feature type="domain" description="Phosphate acetyl/butaryl transferase" evidence="3">
    <location>
        <begin position="6"/>
        <end position="63"/>
    </location>
</feature>
<dbReference type="PANTHER" id="PTHR43356:SF2">
    <property type="entry name" value="PHOSPHATE ACETYLTRANSFERASE"/>
    <property type="match status" value="1"/>
</dbReference>
<dbReference type="AlphaFoldDB" id="A0A124FXU3"/>
<evidence type="ECO:0000256" key="2">
    <source>
        <dbReference type="ARBA" id="ARBA00023315"/>
    </source>
</evidence>
<name>A0A124FXU3_9BACT</name>